<keyword evidence="3" id="KW-1185">Reference proteome</keyword>
<name>A0AAV4PNM1_9ARAC</name>
<dbReference type="Proteomes" id="UP001054837">
    <property type="component" value="Unassembled WGS sequence"/>
</dbReference>
<dbReference type="EMBL" id="BPLQ01002972">
    <property type="protein sequence ID" value="GIX96822.1"/>
    <property type="molecule type" value="Genomic_DNA"/>
</dbReference>
<reference evidence="2 3" key="1">
    <citation type="submission" date="2021-06" db="EMBL/GenBank/DDBJ databases">
        <title>Caerostris darwini draft genome.</title>
        <authorList>
            <person name="Kono N."/>
            <person name="Arakawa K."/>
        </authorList>
    </citation>
    <scope>NUCLEOTIDE SEQUENCE [LARGE SCALE GENOMIC DNA]</scope>
</reference>
<feature type="region of interest" description="Disordered" evidence="1">
    <location>
        <begin position="32"/>
        <end position="58"/>
    </location>
</feature>
<evidence type="ECO:0000256" key="1">
    <source>
        <dbReference type="SAM" id="MobiDB-lite"/>
    </source>
</evidence>
<dbReference type="AlphaFoldDB" id="A0AAV4PNM1"/>
<sequence length="95" mass="10347">MQSWESKYTYKSDGPFVRPLVVDHPSLLGDGVLADATGNGEVADGDDDQRHHETEHEVDHDERFVVGVVVLPVDGAGCYAGLQAKPAIKLFEIQT</sequence>
<accession>A0AAV4PNM1</accession>
<organism evidence="2 3">
    <name type="scientific">Caerostris darwini</name>
    <dbReference type="NCBI Taxonomy" id="1538125"/>
    <lineage>
        <taxon>Eukaryota</taxon>
        <taxon>Metazoa</taxon>
        <taxon>Ecdysozoa</taxon>
        <taxon>Arthropoda</taxon>
        <taxon>Chelicerata</taxon>
        <taxon>Arachnida</taxon>
        <taxon>Araneae</taxon>
        <taxon>Araneomorphae</taxon>
        <taxon>Entelegynae</taxon>
        <taxon>Araneoidea</taxon>
        <taxon>Araneidae</taxon>
        <taxon>Caerostris</taxon>
    </lineage>
</organism>
<gene>
    <name evidence="2" type="primary">AVEN_122262_1</name>
    <name evidence="2" type="ORF">CDAR_377061</name>
</gene>
<feature type="compositionally biased region" description="Basic and acidic residues" evidence="1">
    <location>
        <begin position="48"/>
        <end position="58"/>
    </location>
</feature>
<comment type="caution">
    <text evidence="2">The sequence shown here is derived from an EMBL/GenBank/DDBJ whole genome shotgun (WGS) entry which is preliminary data.</text>
</comment>
<proteinExistence type="predicted"/>
<evidence type="ECO:0000313" key="3">
    <source>
        <dbReference type="Proteomes" id="UP001054837"/>
    </source>
</evidence>
<evidence type="ECO:0000313" key="2">
    <source>
        <dbReference type="EMBL" id="GIX96822.1"/>
    </source>
</evidence>
<protein>
    <submittedName>
        <fullName evidence="2">Uncharacterized protein</fullName>
    </submittedName>
</protein>